<feature type="transmembrane region" description="Helical" evidence="4">
    <location>
        <begin position="427"/>
        <end position="450"/>
    </location>
</feature>
<protein>
    <submittedName>
        <fullName evidence="5">Capsular biosynthesis protein</fullName>
    </submittedName>
</protein>
<evidence type="ECO:0000313" key="5">
    <source>
        <dbReference type="EMBL" id="AKE59908.1"/>
    </source>
</evidence>
<dbReference type="GO" id="GO:0004713">
    <property type="term" value="F:protein tyrosine kinase activity"/>
    <property type="evidence" value="ECO:0007669"/>
    <property type="project" value="TreeGrafter"/>
</dbReference>
<dbReference type="PANTHER" id="PTHR32309">
    <property type="entry name" value="TYROSINE-PROTEIN KINASE"/>
    <property type="match status" value="1"/>
</dbReference>
<keyword evidence="4" id="KW-0812">Transmembrane</keyword>
<dbReference type="GO" id="GO:0005886">
    <property type="term" value="C:plasma membrane"/>
    <property type="evidence" value="ECO:0007669"/>
    <property type="project" value="TreeGrafter"/>
</dbReference>
<dbReference type="PANTHER" id="PTHR32309:SF13">
    <property type="entry name" value="FERRIC ENTEROBACTIN TRANSPORT PROTEIN FEPE"/>
    <property type="match status" value="1"/>
</dbReference>
<dbReference type="CDD" id="cd05387">
    <property type="entry name" value="BY-kinase"/>
    <property type="match status" value="1"/>
</dbReference>
<keyword evidence="2" id="KW-0067">ATP-binding</keyword>
<name>A0A0F6RGC6_CITAM</name>
<reference evidence="5 6" key="1">
    <citation type="journal article" date="2013" name="Appl. Microbiol. Biotechnol.">
        <title>Glycerol assimilation and production of 1,3-propanediol by Citrobacter amalonaticus Y19.</title>
        <authorList>
            <person name="Ainala S.K."/>
            <person name="Ashok S."/>
            <person name="Ko Y."/>
            <person name="Park S."/>
        </authorList>
    </citation>
    <scope>NUCLEOTIDE SEQUENCE [LARGE SCALE GENOMIC DNA]</scope>
    <source>
        <strain evidence="5 6">Y19</strain>
    </source>
</reference>
<dbReference type="Pfam" id="PF06564">
    <property type="entry name" value="CBP_BcsQ"/>
    <property type="match status" value="1"/>
</dbReference>
<proteinExistence type="predicted"/>
<dbReference type="HOGENOM" id="CLU_009912_2_1_6"/>
<dbReference type="SUPFAM" id="SSF52540">
    <property type="entry name" value="P-loop containing nucleoside triphosphate hydrolases"/>
    <property type="match status" value="1"/>
</dbReference>
<dbReference type="OrthoDB" id="9775724at2"/>
<dbReference type="EMBL" id="CP011132">
    <property type="protein sequence ID" value="AKE59908.1"/>
    <property type="molecule type" value="Genomic_DNA"/>
</dbReference>
<keyword evidence="3" id="KW-0175">Coiled coil</keyword>
<dbReference type="InterPro" id="IPR017746">
    <property type="entry name" value="Cellulose_synthase_operon_BcsQ"/>
</dbReference>
<gene>
    <name evidence="5" type="ORF">F384_15755</name>
</gene>
<evidence type="ECO:0000256" key="1">
    <source>
        <dbReference type="ARBA" id="ARBA00022741"/>
    </source>
</evidence>
<organism evidence="5 6">
    <name type="scientific">Citrobacter amalonaticus Y19</name>
    <dbReference type="NCBI Taxonomy" id="1261127"/>
    <lineage>
        <taxon>Bacteria</taxon>
        <taxon>Pseudomonadati</taxon>
        <taxon>Pseudomonadota</taxon>
        <taxon>Gammaproteobacteria</taxon>
        <taxon>Enterobacterales</taxon>
        <taxon>Enterobacteriaceae</taxon>
        <taxon>Citrobacter</taxon>
    </lineage>
</organism>
<dbReference type="AlphaFoldDB" id="A0A0F6RGC6"/>
<accession>A0A0F6RGC6</accession>
<evidence type="ECO:0000313" key="6">
    <source>
        <dbReference type="Proteomes" id="UP000034085"/>
    </source>
</evidence>
<feature type="coiled-coil region" evidence="3">
    <location>
        <begin position="244"/>
        <end position="305"/>
    </location>
</feature>
<keyword evidence="4" id="KW-1133">Transmembrane helix</keyword>
<feature type="transmembrane region" description="Helical" evidence="4">
    <location>
        <begin position="29"/>
        <end position="47"/>
    </location>
</feature>
<dbReference type="PATRIC" id="fig|1261127.3.peg.3295"/>
<dbReference type="InterPro" id="IPR050445">
    <property type="entry name" value="Bact_polysacc_biosynth/exp"/>
</dbReference>
<evidence type="ECO:0000256" key="4">
    <source>
        <dbReference type="SAM" id="Phobius"/>
    </source>
</evidence>
<evidence type="ECO:0000256" key="2">
    <source>
        <dbReference type="ARBA" id="ARBA00022840"/>
    </source>
</evidence>
<dbReference type="Proteomes" id="UP000034085">
    <property type="component" value="Chromosome"/>
</dbReference>
<keyword evidence="1" id="KW-0547">Nucleotide-binding</keyword>
<dbReference type="Gene3D" id="3.40.50.300">
    <property type="entry name" value="P-loop containing nucleotide triphosphate hydrolases"/>
    <property type="match status" value="1"/>
</dbReference>
<evidence type="ECO:0000256" key="3">
    <source>
        <dbReference type="SAM" id="Coils"/>
    </source>
</evidence>
<dbReference type="KEGG" id="cama:F384_15755"/>
<keyword evidence="4" id="KW-0472">Membrane</keyword>
<dbReference type="InterPro" id="IPR005702">
    <property type="entry name" value="Wzc-like_C"/>
</dbReference>
<sequence length="707" mass="78153">MKLSMVEQGKKLENVVEFSRYTQQIRRKIWRLLIVMAVAAVVAFPLIKLIPSKYVATSAVMIKALQDDATPLPQLSRYDATRSDFYETQYALVQSRVVLQKAITELRLDNEPTVNGGFDASQSTADNAALRMEKTLKNVVNNLSVSGVRNTQLIDISYQSPSAEMAARVANGVAQAYIDYSVEQKRKATEEAQRWNQQQMDRVQQQMVAQKAAIDDYLKKENMLTFRGVDGYETEELGIITNRLADATQRRIAAQSQYDEVQKALAKHSPEDIISLPDFSGHAQIQDLRIALTQTRRNLAELRKRYGPKHDKILEAQAQVGAVNAQIGQVISELARGARQQYQAAVDDEKRYQTMLDGQKSNFQQLASKRDQYNTMMTALNKTQELYQTLYQRAHEQALSVSLDQPDAVISDPAVPPERPAKPNKPMLWIIIVVLVTLAYLVWIIVDAALNNAVTRMSQLAKNLNLTPLGELPAFAAGGTRQQRVQRLLSDPLRADLVHAIRTQLQLSAPSPQVITIASSEAGEGRSLVAAALAASFSIDQKTLLIDTDFLNGNGLSAANAPGLAEVILGSKTLDEVRVKQSERLDLLPHGQLSGSALLLLTSPQLASLLATLREHYQRIIIDTSAVNQAQDSQLIGRQSDGVVLVIQSARLQTSELQAVLATLKREQNVVTGAVLNRVSHDSLESKEGQRLLSQQVGELMTPAKSR</sequence>
<dbReference type="InterPro" id="IPR027417">
    <property type="entry name" value="P-loop_NTPase"/>
</dbReference>